<dbReference type="PRINTS" id="PR00344">
    <property type="entry name" value="BCTRLSENSOR"/>
</dbReference>
<feature type="domain" description="Response regulatory" evidence="7">
    <location>
        <begin position="529"/>
        <end position="649"/>
    </location>
</feature>
<dbReference type="NCBIfam" id="TIGR00229">
    <property type="entry name" value="sensory_box"/>
    <property type="match status" value="1"/>
</dbReference>
<evidence type="ECO:0000259" key="7">
    <source>
        <dbReference type="PROSITE" id="PS50110"/>
    </source>
</evidence>
<dbReference type="CDD" id="cd16922">
    <property type="entry name" value="HATPase_EvgS-ArcB-TorS-like"/>
    <property type="match status" value="1"/>
</dbReference>
<keyword evidence="8" id="KW-0808">Transferase</keyword>
<dbReference type="InterPro" id="IPR005467">
    <property type="entry name" value="His_kinase_dom"/>
</dbReference>
<dbReference type="PROSITE" id="PS50110">
    <property type="entry name" value="RESPONSE_REGULATORY"/>
    <property type="match status" value="2"/>
</dbReference>
<dbReference type="SUPFAM" id="SSF52172">
    <property type="entry name" value="CheY-like"/>
    <property type="match status" value="2"/>
</dbReference>
<proteinExistence type="predicted"/>
<dbReference type="InterPro" id="IPR036890">
    <property type="entry name" value="HATPase_C_sf"/>
</dbReference>
<dbReference type="InterPro" id="IPR036097">
    <property type="entry name" value="HisK_dim/P_sf"/>
</dbReference>
<accession>A0A212KAB1</accession>
<evidence type="ECO:0000256" key="2">
    <source>
        <dbReference type="ARBA" id="ARBA00012438"/>
    </source>
</evidence>
<evidence type="ECO:0000313" key="8">
    <source>
        <dbReference type="EMBL" id="SBW08684.1"/>
    </source>
</evidence>
<dbReference type="InterPro" id="IPR004358">
    <property type="entry name" value="Sig_transdc_His_kin-like_C"/>
</dbReference>
<evidence type="ECO:0000256" key="3">
    <source>
        <dbReference type="ARBA" id="ARBA00022553"/>
    </source>
</evidence>
<feature type="modified residue" description="4-aspartylphosphate" evidence="5">
    <location>
        <position position="580"/>
    </location>
</feature>
<dbReference type="InterPro" id="IPR001789">
    <property type="entry name" value="Sig_transdc_resp-reg_receiver"/>
</dbReference>
<keyword evidence="4" id="KW-0902">Two-component regulatory system</keyword>
<dbReference type="Gene3D" id="1.10.287.130">
    <property type="match status" value="1"/>
</dbReference>
<dbReference type="SUPFAM" id="SSF55785">
    <property type="entry name" value="PYP-like sensor domain (PAS domain)"/>
    <property type="match status" value="1"/>
</dbReference>
<comment type="caution">
    <text evidence="5">Lacks conserved residue(s) required for the propagation of feature annotation.</text>
</comment>
<dbReference type="Pfam" id="PF00512">
    <property type="entry name" value="HisKA"/>
    <property type="match status" value="1"/>
</dbReference>
<dbReference type="PROSITE" id="PS50109">
    <property type="entry name" value="HIS_KIN"/>
    <property type="match status" value="1"/>
</dbReference>
<dbReference type="PANTHER" id="PTHR45339:SF1">
    <property type="entry name" value="HYBRID SIGNAL TRANSDUCTION HISTIDINE KINASE J"/>
    <property type="match status" value="1"/>
</dbReference>
<dbReference type="SUPFAM" id="SSF47384">
    <property type="entry name" value="Homodimeric domain of signal transducing histidine kinase"/>
    <property type="match status" value="1"/>
</dbReference>
<keyword evidence="8" id="KW-0418">Kinase</keyword>
<dbReference type="SUPFAM" id="SSF55874">
    <property type="entry name" value="ATPase domain of HSP90 chaperone/DNA topoisomerase II/histidine kinase"/>
    <property type="match status" value="1"/>
</dbReference>
<evidence type="ECO:0000256" key="1">
    <source>
        <dbReference type="ARBA" id="ARBA00000085"/>
    </source>
</evidence>
<sequence length="651" mass="70184">MDILVKDDALHNFTTIWEHVECGIVIVDAATRDILAVNPVAARMFGDDAAKMLGRRCHNCFCPAQESACPILDKGQTVDRSERVFVKADGKRTPIIKSVAKIQYQGRPALLESFTDISTLKEAEEKLMQLHVAQEASRAKSTFLSRMSHEMRTPMNAIIGMTKIAEHTADIDKLKYCLATINVSATHLLGLINDVLDMAKIEAGKFELDCVPFNLEDMLKKLCNIVAEQMEEKDITFRVSFGDGMRALYAGDELRLSQVITNLLSNAVKFTPKGGAITLAVDEDGGNEAGSRLRFRVSDTGIGMEAGQVDKLFTAFGQADASIPRRFGGTGLGLTISKNIVERMNGSIDVTTAPGEGSTFTVAVTLARAPEQPDAPIQGAGVSGAKVLVADADAEARKAFAFLRKQGSNRVDEAGNGAAAAALATAAAAAGEPYDAVFSVYGLPDMTAVDLAATVTASGGARGIVLVASFLQWSRVDDQARGAGIHRFVTRPLFPSAIVAALREMTGGVDAGAAVLEPDDAVPDFSRVTLLLAEDVAINRDIFASLLEKTNVTIDTAENGLEAVEKFYADPDRYDCIIMDVRMPEMDGFDATQAIRALDMEKARNIPIIAMTADVFREDVERCIECGMNDHLAKPIDERAVMEKIRFYCAK</sequence>
<dbReference type="Pfam" id="PF02518">
    <property type="entry name" value="HATPase_c"/>
    <property type="match status" value="1"/>
</dbReference>
<dbReference type="CDD" id="cd00082">
    <property type="entry name" value="HisKA"/>
    <property type="match status" value="1"/>
</dbReference>
<reference evidence="8" key="1">
    <citation type="submission" date="2016-04" db="EMBL/GenBank/DDBJ databases">
        <authorList>
            <person name="Evans L.H."/>
            <person name="Alamgir A."/>
            <person name="Owens N."/>
            <person name="Weber N.D."/>
            <person name="Virtaneva K."/>
            <person name="Barbian K."/>
            <person name="Babar A."/>
            <person name="Rosenke K."/>
        </authorList>
    </citation>
    <scope>NUCLEOTIDE SEQUENCE</scope>
    <source>
        <strain evidence="8">86</strain>
    </source>
</reference>
<dbReference type="SMART" id="SM00387">
    <property type="entry name" value="HATPase_c"/>
    <property type="match status" value="1"/>
</dbReference>
<feature type="domain" description="Histidine kinase" evidence="6">
    <location>
        <begin position="146"/>
        <end position="368"/>
    </location>
</feature>
<evidence type="ECO:0000256" key="4">
    <source>
        <dbReference type="ARBA" id="ARBA00023012"/>
    </source>
</evidence>
<comment type="catalytic activity">
    <reaction evidence="1">
        <text>ATP + protein L-histidine = ADP + protein N-phospho-L-histidine.</text>
        <dbReference type="EC" id="2.7.13.3"/>
    </reaction>
</comment>
<dbReference type="EC" id="2.7.13.3" evidence="2"/>
<dbReference type="PANTHER" id="PTHR45339">
    <property type="entry name" value="HYBRID SIGNAL TRANSDUCTION HISTIDINE KINASE J"/>
    <property type="match status" value="1"/>
</dbReference>
<dbReference type="EMBL" id="FLUQ01000004">
    <property type="protein sequence ID" value="SBW08684.1"/>
    <property type="molecule type" value="Genomic_DNA"/>
</dbReference>
<dbReference type="Gene3D" id="3.30.450.20">
    <property type="entry name" value="PAS domain"/>
    <property type="match status" value="1"/>
</dbReference>
<dbReference type="GO" id="GO:0000155">
    <property type="term" value="F:phosphorelay sensor kinase activity"/>
    <property type="evidence" value="ECO:0007669"/>
    <property type="project" value="InterPro"/>
</dbReference>
<dbReference type="SMART" id="SM00448">
    <property type="entry name" value="REC"/>
    <property type="match status" value="2"/>
</dbReference>
<feature type="domain" description="Response regulatory" evidence="7">
    <location>
        <begin position="386"/>
        <end position="506"/>
    </location>
</feature>
<dbReference type="InterPro" id="IPR011006">
    <property type="entry name" value="CheY-like_superfamily"/>
</dbReference>
<dbReference type="FunFam" id="3.30.565.10:FF:000010">
    <property type="entry name" value="Sensor histidine kinase RcsC"/>
    <property type="match status" value="1"/>
</dbReference>
<keyword evidence="3 5" id="KW-0597">Phosphoprotein</keyword>
<name>A0A212KAB1_9DELT</name>
<dbReference type="InterPro" id="IPR003594">
    <property type="entry name" value="HATPase_dom"/>
</dbReference>
<gene>
    <name evidence="8" type="ORF">KL86DPRO_40157</name>
</gene>
<organism evidence="8">
    <name type="scientific">uncultured delta proteobacterium</name>
    <dbReference type="NCBI Taxonomy" id="34034"/>
    <lineage>
        <taxon>Bacteria</taxon>
        <taxon>Deltaproteobacteria</taxon>
        <taxon>environmental samples</taxon>
    </lineage>
</organism>
<dbReference type="InterPro" id="IPR003661">
    <property type="entry name" value="HisK_dim/P_dom"/>
</dbReference>
<dbReference type="SMART" id="SM00388">
    <property type="entry name" value="HisKA"/>
    <property type="match status" value="1"/>
</dbReference>
<evidence type="ECO:0000259" key="6">
    <source>
        <dbReference type="PROSITE" id="PS50109"/>
    </source>
</evidence>
<dbReference type="InterPro" id="IPR000014">
    <property type="entry name" value="PAS"/>
</dbReference>
<evidence type="ECO:0000256" key="5">
    <source>
        <dbReference type="PROSITE-ProRule" id="PRU00169"/>
    </source>
</evidence>
<dbReference type="Pfam" id="PF13426">
    <property type="entry name" value="PAS_9"/>
    <property type="match status" value="1"/>
</dbReference>
<dbReference type="CDD" id="cd17546">
    <property type="entry name" value="REC_hyHK_CKI1_RcsC-like"/>
    <property type="match status" value="1"/>
</dbReference>
<dbReference type="AlphaFoldDB" id="A0A212KAB1"/>
<dbReference type="Gene3D" id="3.30.565.10">
    <property type="entry name" value="Histidine kinase-like ATPase, C-terminal domain"/>
    <property type="match status" value="1"/>
</dbReference>
<dbReference type="Gene3D" id="3.40.50.2300">
    <property type="match status" value="2"/>
</dbReference>
<dbReference type="InterPro" id="IPR035965">
    <property type="entry name" value="PAS-like_dom_sf"/>
</dbReference>
<protein>
    <recommendedName>
        <fullName evidence="2">histidine kinase</fullName>
        <ecNumber evidence="2">2.7.13.3</ecNumber>
    </recommendedName>
</protein>
<dbReference type="Pfam" id="PF00072">
    <property type="entry name" value="Response_reg"/>
    <property type="match status" value="1"/>
</dbReference>